<organism evidence="1 2">
    <name type="scientific">Nocardiopsis changdeensis</name>
    <dbReference type="NCBI Taxonomy" id="2831969"/>
    <lineage>
        <taxon>Bacteria</taxon>
        <taxon>Bacillati</taxon>
        <taxon>Actinomycetota</taxon>
        <taxon>Actinomycetes</taxon>
        <taxon>Streptosporangiales</taxon>
        <taxon>Nocardiopsidaceae</taxon>
        <taxon>Nocardiopsis</taxon>
    </lineage>
</organism>
<keyword evidence="2" id="KW-1185">Reference proteome</keyword>
<sequence>MMRTVEVSTLGRCAVDGTAVANRRAVELAALVALSNGCVHRDRVLVELFEADPAPSSLPTLAMRARRAGIPLGYDRRRACYTLDGAVRFDVVELLRLVRAGDPERALDLYAGPFLSTSQSPFAADTRAGVEGALVRAVLARGDVALMTRADRLVKHPELSEELVRRGADPATVSLSRSWLSGLGFPG</sequence>
<evidence type="ECO:0008006" key="3">
    <source>
        <dbReference type="Google" id="ProtNLM"/>
    </source>
</evidence>
<evidence type="ECO:0000313" key="1">
    <source>
        <dbReference type="EMBL" id="QUX23145.1"/>
    </source>
</evidence>
<dbReference type="RefSeq" id="WP_220564370.1">
    <property type="nucleotide sequence ID" value="NZ_CP074133.1"/>
</dbReference>
<dbReference type="Proteomes" id="UP000676079">
    <property type="component" value="Chromosome"/>
</dbReference>
<reference evidence="1 2" key="1">
    <citation type="submission" date="2021-05" db="EMBL/GenBank/DDBJ databases">
        <title>Direct Submission.</title>
        <authorList>
            <person name="Li K."/>
            <person name="Gao J."/>
        </authorList>
    </citation>
    <scope>NUCLEOTIDE SEQUENCE [LARGE SCALE GENOMIC DNA]</scope>
    <source>
        <strain evidence="1 2">Mg02</strain>
    </source>
</reference>
<gene>
    <name evidence="1" type="ORF">KGD84_01710</name>
</gene>
<evidence type="ECO:0000313" key="2">
    <source>
        <dbReference type="Proteomes" id="UP000676079"/>
    </source>
</evidence>
<name>A0ABX8BLM6_9ACTN</name>
<proteinExistence type="predicted"/>
<accession>A0ABX8BLM6</accession>
<protein>
    <recommendedName>
        <fullName evidence="3">GPP34 family phosphoprotein</fullName>
    </recommendedName>
</protein>
<dbReference type="EMBL" id="CP074133">
    <property type="protein sequence ID" value="QUX23145.1"/>
    <property type="molecule type" value="Genomic_DNA"/>
</dbReference>